<comment type="caution">
    <text evidence="1">The sequence shown here is derived from an EMBL/GenBank/DDBJ whole genome shotgun (WGS) entry which is preliminary data.</text>
</comment>
<protein>
    <recommendedName>
        <fullName evidence="3">Oxygen-regulated invasion protein OrgB</fullName>
    </recommendedName>
</protein>
<sequence>MHELARQQGYGEGVLHAAQDLAEALLHSQRLAGQVRRELMETVRGVLDEVLGEVQWTEALVDQWPAASNEACEPLQLIAPLRHKRDHTRLVAALRRQWAGQIEVQYQAQSHYRLHLGELALEFHPAVVQAQLAEQVLTGCDGLERVDAQLDQGARATLTDCLDRWLATPEPSEEAGKDAD</sequence>
<name>A0A443ZGM4_9PSED</name>
<dbReference type="AlphaFoldDB" id="A0A443ZGM4"/>
<accession>A0A443ZGM4</accession>
<reference evidence="1 2" key="1">
    <citation type="submission" date="2018-06" db="EMBL/GenBank/DDBJ databases">
        <title>Bacteria isolated from soil of Wuhan.</title>
        <authorList>
            <person name="Wei X."/>
            <person name="Chunhua H."/>
        </authorList>
    </citation>
    <scope>NUCLEOTIDE SEQUENCE [LARGE SCALE GENOMIC DNA]</scope>
    <source>
        <strain evidence="2">xwS2</strain>
    </source>
</reference>
<dbReference type="Proteomes" id="UP000288983">
    <property type="component" value="Unassembled WGS sequence"/>
</dbReference>
<dbReference type="EMBL" id="QJRG01000049">
    <property type="protein sequence ID" value="RWU18006.1"/>
    <property type="molecule type" value="Genomic_DNA"/>
</dbReference>
<proteinExistence type="predicted"/>
<organism evidence="1 2">
    <name type="scientific">Pseudomonas alkylphenolica</name>
    <dbReference type="NCBI Taxonomy" id="237609"/>
    <lineage>
        <taxon>Bacteria</taxon>
        <taxon>Pseudomonadati</taxon>
        <taxon>Pseudomonadota</taxon>
        <taxon>Gammaproteobacteria</taxon>
        <taxon>Pseudomonadales</taxon>
        <taxon>Pseudomonadaceae</taxon>
        <taxon>Pseudomonas</taxon>
    </lineage>
</organism>
<gene>
    <name evidence="1" type="ORF">DM813_25390</name>
</gene>
<evidence type="ECO:0000313" key="1">
    <source>
        <dbReference type="EMBL" id="RWU18006.1"/>
    </source>
</evidence>
<evidence type="ECO:0000313" key="2">
    <source>
        <dbReference type="Proteomes" id="UP000288983"/>
    </source>
</evidence>
<evidence type="ECO:0008006" key="3">
    <source>
        <dbReference type="Google" id="ProtNLM"/>
    </source>
</evidence>